<keyword evidence="2 5" id="KW-0812">Transmembrane</keyword>
<dbReference type="AlphaFoldDB" id="A0A1H1L5U1"/>
<feature type="transmembrane region" description="Helical" evidence="5">
    <location>
        <begin position="288"/>
        <end position="306"/>
    </location>
</feature>
<sequence>MAILQEPISQEHAAPVEKGSDVGEIPQWRLMARRFKQSKLAVAGGIILLVMYGIALFAPFLAPYDANAVNSDRANASPAKLTWKGGPAVCGVAQTLNKDTFTWEYKTDCNKPTPIHFFVKGADYKIFGLIPTTTHLFGVDKPNTVYVWGADDQGRDIFSRTIIGSRVSLTIGLVGVGIGTILGAIIGTISGYFGGLVDNALQRIIEIILSVPTLPLWAMLAAILPRDMTVTKRYLFITVILSLVGWAGLARQIRGKVMSYAGADYVAAARAAGSGHARVILTHMVPNAISHLVVVTMLAIPTTIIAETSLSFLGIGMLPPAVSWGVLLQDAQKVQAVQQYPWMLIPAVAVVLAVTCYQLLGDGVRDAVDPYG</sequence>
<evidence type="ECO:0000313" key="7">
    <source>
        <dbReference type="EMBL" id="SDR69954.1"/>
    </source>
</evidence>
<dbReference type="Proteomes" id="UP000198983">
    <property type="component" value="Chromosome I"/>
</dbReference>
<dbReference type="GO" id="GO:0005886">
    <property type="term" value="C:plasma membrane"/>
    <property type="evidence" value="ECO:0007669"/>
    <property type="project" value="UniProtKB-SubCell"/>
</dbReference>
<protein>
    <submittedName>
        <fullName evidence="7">Peptide/nickel transport system permease protein</fullName>
    </submittedName>
</protein>
<accession>A0A1H1L5U1</accession>
<comment type="similarity">
    <text evidence="5">Belongs to the binding-protein-dependent transport system permease family.</text>
</comment>
<evidence type="ECO:0000256" key="4">
    <source>
        <dbReference type="ARBA" id="ARBA00023136"/>
    </source>
</evidence>
<dbReference type="InterPro" id="IPR025966">
    <property type="entry name" value="OppC_N"/>
</dbReference>
<feature type="transmembrane region" description="Helical" evidence="5">
    <location>
        <begin position="340"/>
        <end position="360"/>
    </location>
</feature>
<keyword evidence="3 5" id="KW-1133">Transmembrane helix</keyword>
<feature type="transmembrane region" description="Helical" evidence="5">
    <location>
        <begin position="40"/>
        <end position="62"/>
    </location>
</feature>
<gene>
    <name evidence="7" type="ORF">SAMN04489717_0134</name>
</gene>
<feature type="transmembrane region" description="Helical" evidence="5">
    <location>
        <begin position="204"/>
        <end position="224"/>
    </location>
</feature>
<dbReference type="Gene3D" id="1.10.3720.10">
    <property type="entry name" value="MetI-like"/>
    <property type="match status" value="1"/>
</dbReference>
<evidence type="ECO:0000256" key="5">
    <source>
        <dbReference type="RuleBase" id="RU363032"/>
    </source>
</evidence>
<dbReference type="InterPro" id="IPR035906">
    <property type="entry name" value="MetI-like_sf"/>
</dbReference>
<reference evidence="7 8" key="1">
    <citation type="submission" date="2016-10" db="EMBL/GenBank/DDBJ databases">
        <authorList>
            <person name="de Groot N.N."/>
        </authorList>
    </citation>
    <scope>NUCLEOTIDE SEQUENCE [LARGE SCALE GENOMIC DNA]</scope>
    <source>
        <strain evidence="7 8">DSM 22024</strain>
    </source>
</reference>
<dbReference type="CDD" id="cd06261">
    <property type="entry name" value="TM_PBP2"/>
    <property type="match status" value="1"/>
</dbReference>
<feature type="transmembrane region" description="Helical" evidence="5">
    <location>
        <begin position="312"/>
        <end position="328"/>
    </location>
</feature>
<evidence type="ECO:0000256" key="1">
    <source>
        <dbReference type="ARBA" id="ARBA00004141"/>
    </source>
</evidence>
<evidence type="ECO:0000256" key="3">
    <source>
        <dbReference type="ARBA" id="ARBA00022989"/>
    </source>
</evidence>
<feature type="transmembrane region" description="Helical" evidence="5">
    <location>
        <begin position="230"/>
        <end position="249"/>
    </location>
</feature>
<proteinExistence type="inferred from homology"/>
<evidence type="ECO:0000256" key="2">
    <source>
        <dbReference type="ARBA" id="ARBA00022692"/>
    </source>
</evidence>
<dbReference type="EMBL" id="LT629732">
    <property type="protein sequence ID" value="SDR69954.1"/>
    <property type="molecule type" value="Genomic_DNA"/>
</dbReference>
<dbReference type="SUPFAM" id="SSF161098">
    <property type="entry name" value="MetI-like"/>
    <property type="match status" value="1"/>
</dbReference>
<feature type="domain" description="ABC transmembrane type-1" evidence="6">
    <location>
        <begin position="165"/>
        <end position="361"/>
    </location>
</feature>
<dbReference type="PROSITE" id="PS50928">
    <property type="entry name" value="ABC_TM1"/>
    <property type="match status" value="1"/>
</dbReference>
<dbReference type="PANTHER" id="PTHR43839">
    <property type="entry name" value="OPPC IN A BINDING PROTEIN-DEPENDENT TRANSPORT SYSTEM"/>
    <property type="match status" value="1"/>
</dbReference>
<evidence type="ECO:0000313" key="8">
    <source>
        <dbReference type="Proteomes" id="UP000198983"/>
    </source>
</evidence>
<dbReference type="OrthoDB" id="6637947at2"/>
<dbReference type="RefSeq" id="WP_092649577.1">
    <property type="nucleotide sequence ID" value="NZ_LT629732.1"/>
</dbReference>
<feature type="transmembrane region" description="Helical" evidence="5">
    <location>
        <begin position="169"/>
        <end position="192"/>
    </location>
</feature>
<dbReference type="PANTHER" id="PTHR43839:SF3">
    <property type="entry name" value="OLIGOPEPTIDE ABC TRANSPORTER, PERMEASE PROTEIN"/>
    <property type="match status" value="1"/>
</dbReference>
<dbReference type="STRING" id="117157.SAMN04489717_0134"/>
<evidence type="ECO:0000259" key="6">
    <source>
        <dbReference type="PROSITE" id="PS50928"/>
    </source>
</evidence>
<dbReference type="Pfam" id="PF00528">
    <property type="entry name" value="BPD_transp_1"/>
    <property type="match status" value="1"/>
</dbReference>
<organism evidence="7 8">
    <name type="scientific">Actinopolymorpha singaporensis</name>
    <dbReference type="NCBI Taxonomy" id="117157"/>
    <lineage>
        <taxon>Bacteria</taxon>
        <taxon>Bacillati</taxon>
        <taxon>Actinomycetota</taxon>
        <taxon>Actinomycetes</taxon>
        <taxon>Propionibacteriales</taxon>
        <taxon>Actinopolymorphaceae</taxon>
        <taxon>Actinopolymorpha</taxon>
    </lineage>
</organism>
<dbReference type="Pfam" id="PF12911">
    <property type="entry name" value="OppC_N"/>
    <property type="match status" value="1"/>
</dbReference>
<keyword evidence="5" id="KW-0813">Transport</keyword>
<keyword evidence="8" id="KW-1185">Reference proteome</keyword>
<dbReference type="GO" id="GO:0055085">
    <property type="term" value="P:transmembrane transport"/>
    <property type="evidence" value="ECO:0007669"/>
    <property type="project" value="InterPro"/>
</dbReference>
<dbReference type="InterPro" id="IPR000515">
    <property type="entry name" value="MetI-like"/>
</dbReference>
<keyword evidence="4 5" id="KW-0472">Membrane</keyword>
<comment type="subcellular location">
    <subcellularLocation>
        <location evidence="5">Cell membrane</location>
        <topology evidence="5">Multi-pass membrane protein</topology>
    </subcellularLocation>
    <subcellularLocation>
        <location evidence="1">Membrane</location>
        <topology evidence="1">Multi-pass membrane protein</topology>
    </subcellularLocation>
</comment>
<name>A0A1H1L5U1_9ACTN</name>